<keyword evidence="2" id="KW-1185">Reference proteome</keyword>
<evidence type="ECO:0008006" key="3">
    <source>
        <dbReference type="Google" id="ProtNLM"/>
    </source>
</evidence>
<organism evidence="1 2">
    <name type="scientific">Pseudomonas phage EL</name>
    <dbReference type="NCBI Taxonomy" id="273133"/>
    <lineage>
        <taxon>Viruses</taxon>
        <taxon>Duplodnaviria</taxon>
        <taxon>Heunggongvirae</taxon>
        <taxon>Uroviricota</taxon>
        <taxon>Caudoviricetes</taxon>
        <taxon>Chimalliviridae</taxon>
        <taxon>Elvirus</taxon>
        <taxon>Elvirus EL</taxon>
    </lineage>
</organism>
<sequence length="119" mass="14177">MAYQEYGSTFVHDGKVYHLNDFLRRSETLPVKTVPLKDFEWLLAYAVEEDKDRIKRADYSFPLLITEWEGEWVIIDGWHRFLKAHWDGQSALNVKVIPTDWFKGKGRPFKLKGYRNRVT</sequence>
<dbReference type="KEGG" id="vg:5176767"/>
<dbReference type="EMBL" id="AJ697969">
    <property type="protein sequence ID" value="CAG27169.1"/>
    <property type="molecule type" value="Genomic_DNA"/>
</dbReference>
<name>Q2Z106_9CAUD</name>
<reference evidence="1 2" key="2">
    <citation type="journal article" date="2003" name="Res. Microbiol.">
        <title>Myoviridae bacteriophages of Pseudomonas aeruginosa: a long and complex evolutionary pathway.</title>
        <authorList>
            <person name="Krylov V.N."/>
            <person name="Pleteneva E.A."/>
            <person name="Bourkalsteva M.V."/>
            <person name="Shaburova O.V."/>
            <person name="Volckaert G."/>
            <person name="Sykilinda N.N."/>
            <person name="Kurochkina L.P."/>
            <person name="Mesyanzhinov V.V."/>
        </authorList>
    </citation>
    <scope>NUCLEOTIDE SEQUENCE [LARGE SCALE GENOMIC DNA]</scope>
</reference>
<proteinExistence type="predicted"/>
<dbReference type="Proteomes" id="UP000001239">
    <property type="component" value="Segment"/>
</dbReference>
<accession>Q2Z106</accession>
<dbReference type="SUPFAM" id="SSF110849">
    <property type="entry name" value="ParB/Sulfiredoxin"/>
    <property type="match status" value="1"/>
</dbReference>
<dbReference type="RefSeq" id="YP_418108.1">
    <property type="nucleotide sequence ID" value="NC_007623.1"/>
</dbReference>
<dbReference type="InterPro" id="IPR036086">
    <property type="entry name" value="ParB/Sulfiredoxin_sf"/>
</dbReference>
<protein>
    <recommendedName>
        <fullName evidence="3">ParB/Sulfiredoxin domain-containing protein</fullName>
    </recommendedName>
</protein>
<evidence type="ECO:0000313" key="1">
    <source>
        <dbReference type="EMBL" id="CAG27169.1"/>
    </source>
</evidence>
<dbReference type="GeneID" id="5176767"/>
<evidence type="ECO:0000313" key="2">
    <source>
        <dbReference type="Proteomes" id="UP000001239"/>
    </source>
</evidence>
<reference evidence="1 2" key="3">
    <citation type="journal article" date="2004" name="Bioinformatics">
        <title>PHIRE, a deterministic approach to reveal regulatory elements in bacteriophage genomes.</title>
        <authorList>
            <person name="Lavigne R."/>
            <person name="Sun W.D."/>
            <person name="Volckaert G."/>
        </authorList>
    </citation>
    <scope>NUCLEOTIDE SEQUENCE [LARGE SCALE GENOMIC DNA]</scope>
</reference>
<reference evidence="1 2" key="1">
    <citation type="journal article" date="2002" name="Genetika">
        <title>Phenogenetic characterization of a group of giant Phi KZ-like bacteriophages of Pseudomonas aeruginosa].</title>
        <authorList>
            <person name="Burkal'tseva M.V."/>
            <person name="Krylov V.N."/>
            <person name="Pleteneva E.A."/>
            <person name="Shaburova O.V."/>
            <person name="Krylov S.V."/>
            <person name="Volckaert G."/>
            <person name="Sykilinda N.N."/>
            <person name="Kurochkina L.P."/>
            <person name="Mesyanzhinov V.V."/>
        </authorList>
    </citation>
    <scope>NUCLEOTIDE SEQUENCE [LARGE SCALE GENOMIC DNA]</scope>
</reference>
<reference evidence="1 2" key="4">
    <citation type="journal article" date="2005" name="J. Mol. Biol.">
        <title>Genome comparison of Pseudomonas aeruginosa large phages.</title>
        <authorList>
            <person name="Hertveldt K."/>
            <person name="Lavigne R."/>
            <person name="Pleteneva E."/>
            <person name="Sernova N."/>
            <person name="Kurochkina L."/>
            <person name="Korchevskii R."/>
            <person name="Robben J."/>
            <person name="Mesyanzhinov V."/>
            <person name="Krylov V.N."/>
            <person name="Volckaert G."/>
        </authorList>
    </citation>
    <scope>NUCLEOTIDE SEQUENCE</scope>
</reference>